<comment type="caution">
    <text evidence="2">The sequence shown here is derived from an EMBL/GenBank/DDBJ whole genome shotgun (WGS) entry which is preliminary data.</text>
</comment>
<dbReference type="Proteomes" id="UP000749646">
    <property type="component" value="Unassembled WGS sequence"/>
</dbReference>
<name>A0A9P6MJC7_9FUNG</name>
<evidence type="ECO:0000313" key="3">
    <source>
        <dbReference type="Proteomes" id="UP000749646"/>
    </source>
</evidence>
<feature type="compositionally biased region" description="Low complexity" evidence="1">
    <location>
        <begin position="55"/>
        <end position="66"/>
    </location>
</feature>
<accession>A0A9P6MJC7</accession>
<gene>
    <name evidence="2" type="ORF">BGZ65_001370</name>
</gene>
<dbReference type="AlphaFoldDB" id="A0A9P6MJC7"/>
<evidence type="ECO:0000256" key="1">
    <source>
        <dbReference type="SAM" id="MobiDB-lite"/>
    </source>
</evidence>
<evidence type="ECO:0000313" key="2">
    <source>
        <dbReference type="EMBL" id="KAG0003766.1"/>
    </source>
</evidence>
<reference evidence="2" key="1">
    <citation type="journal article" date="2020" name="Fungal Divers.">
        <title>Resolving the Mortierellaceae phylogeny through synthesis of multi-gene phylogenetics and phylogenomics.</title>
        <authorList>
            <person name="Vandepol N."/>
            <person name="Liber J."/>
            <person name="Desiro A."/>
            <person name="Na H."/>
            <person name="Kennedy M."/>
            <person name="Barry K."/>
            <person name="Grigoriev I.V."/>
            <person name="Miller A.N."/>
            <person name="O'Donnell K."/>
            <person name="Stajich J.E."/>
            <person name="Bonito G."/>
        </authorList>
    </citation>
    <scope>NUCLEOTIDE SEQUENCE</scope>
    <source>
        <strain evidence="2">MES-2147</strain>
    </source>
</reference>
<proteinExistence type="predicted"/>
<feature type="region of interest" description="Disordered" evidence="1">
    <location>
        <begin position="49"/>
        <end position="92"/>
    </location>
</feature>
<sequence length="180" mass="20451">MHVCLKQMKETRHHLQFLLKIGQARELVRESGVLFRKFDMPRGATICISDQLMSPNDDNTPPNNEDTQSRDIGTPPSDKDTLSNNKDILPSSEDMVANNEDTTLLNNDDTLPNDKDKLLSDKGITKGQRCIANKEFVTMVRAFAVRKPDFVTKEELDSRDIKEFKEQDVTIKGRNFVVKG</sequence>
<dbReference type="EMBL" id="JAAAHW010000321">
    <property type="protein sequence ID" value="KAG0003766.1"/>
    <property type="molecule type" value="Genomic_DNA"/>
</dbReference>
<organism evidence="2 3">
    <name type="scientific">Modicella reniformis</name>
    <dbReference type="NCBI Taxonomy" id="1440133"/>
    <lineage>
        <taxon>Eukaryota</taxon>
        <taxon>Fungi</taxon>
        <taxon>Fungi incertae sedis</taxon>
        <taxon>Mucoromycota</taxon>
        <taxon>Mortierellomycotina</taxon>
        <taxon>Mortierellomycetes</taxon>
        <taxon>Mortierellales</taxon>
        <taxon>Mortierellaceae</taxon>
        <taxon>Modicella</taxon>
    </lineage>
</organism>
<keyword evidence="3" id="KW-1185">Reference proteome</keyword>
<protein>
    <submittedName>
        <fullName evidence="2">Uncharacterized protein</fullName>
    </submittedName>
</protein>